<dbReference type="OrthoDB" id="1551130at2"/>
<organism evidence="1 2">
    <name type="scientific">Zavarzinia aquatilis</name>
    <dbReference type="NCBI Taxonomy" id="2211142"/>
    <lineage>
        <taxon>Bacteria</taxon>
        <taxon>Pseudomonadati</taxon>
        <taxon>Pseudomonadota</taxon>
        <taxon>Alphaproteobacteria</taxon>
        <taxon>Rhodospirillales</taxon>
        <taxon>Zavarziniaceae</taxon>
        <taxon>Zavarzinia</taxon>
    </lineage>
</organism>
<proteinExistence type="predicted"/>
<protein>
    <recommendedName>
        <fullName evidence="3">Holin</fullName>
    </recommendedName>
</protein>
<sequence length="135" mass="14479">MPVLAALLPVLGPILGDVLKSLFPDPAQAAQAQLQIQMKLMEQSASIEAAAADIIKTEAASEHWLTATWRPIVMLLFAGLITARWFGWAAPDLSEAEYTHLWDIVEWGIGGYVIGRSAEKTLPATAGAVAASLKR</sequence>
<name>A0A317EFC2_9PROT</name>
<dbReference type="InterPro" id="IPR021497">
    <property type="entry name" value="GTA_holin_3TM"/>
</dbReference>
<evidence type="ECO:0000313" key="1">
    <source>
        <dbReference type="EMBL" id="PWR24994.1"/>
    </source>
</evidence>
<dbReference type="EMBL" id="QGLE01000002">
    <property type="protein sequence ID" value="PWR24994.1"/>
    <property type="molecule type" value="Genomic_DNA"/>
</dbReference>
<dbReference type="AlphaFoldDB" id="A0A317EFC2"/>
<comment type="caution">
    <text evidence="1">The sequence shown here is derived from an EMBL/GenBank/DDBJ whole genome shotgun (WGS) entry which is preliminary data.</text>
</comment>
<evidence type="ECO:0000313" key="2">
    <source>
        <dbReference type="Proteomes" id="UP000245461"/>
    </source>
</evidence>
<keyword evidence="2" id="KW-1185">Reference proteome</keyword>
<evidence type="ECO:0008006" key="3">
    <source>
        <dbReference type="Google" id="ProtNLM"/>
    </source>
</evidence>
<reference evidence="1 2" key="1">
    <citation type="submission" date="2018-05" db="EMBL/GenBank/DDBJ databases">
        <title>Zavarzinia sp. HR-AS.</title>
        <authorList>
            <person name="Lee Y."/>
            <person name="Jeon C.O."/>
        </authorList>
    </citation>
    <scope>NUCLEOTIDE SEQUENCE [LARGE SCALE GENOMIC DNA]</scope>
    <source>
        <strain evidence="1 2">HR-AS</strain>
    </source>
</reference>
<accession>A0A317EFC2</accession>
<gene>
    <name evidence="1" type="ORF">DKG74_04285</name>
</gene>
<dbReference type="Proteomes" id="UP000245461">
    <property type="component" value="Unassembled WGS sequence"/>
</dbReference>
<dbReference type="Pfam" id="PF11351">
    <property type="entry name" value="GTA_holin_3TM"/>
    <property type="match status" value="1"/>
</dbReference>
<dbReference type="RefSeq" id="WP_109902995.1">
    <property type="nucleotide sequence ID" value="NZ_QGLE01000002.1"/>
</dbReference>